<feature type="compositionally biased region" description="Basic residues" evidence="4">
    <location>
        <begin position="66"/>
        <end position="85"/>
    </location>
</feature>
<dbReference type="AlphaFoldDB" id="A0A1D8TWA0"/>
<accession>A0A1D8TWA0</accession>
<dbReference type="PANTHER" id="PTHR36172:SF1">
    <property type="entry name" value="RESOLVASE-RELATED"/>
    <property type="match status" value="1"/>
</dbReference>
<keyword evidence="1" id="KW-0479">Metal-binding</keyword>
<evidence type="ECO:0000256" key="4">
    <source>
        <dbReference type="SAM" id="MobiDB-lite"/>
    </source>
</evidence>
<name>A0A1D8TWA0_9CYAN</name>
<dbReference type="EMBL" id="CP017599">
    <property type="protein sequence ID" value="AOX01736.1"/>
    <property type="molecule type" value="Genomic_DNA"/>
</dbReference>
<feature type="domain" description="Transposase putative helix-turn-helix" evidence="6">
    <location>
        <begin position="179"/>
        <end position="214"/>
    </location>
</feature>
<reference evidence="8" key="1">
    <citation type="submission" date="2016-10" db="EMBL/GenBank/DDBJ databases">
        <title>Comparative genomics uncovers the prolific and rare metabolic potential of the cyanobacterial genus Moorea.</title>
        <authorList>
            <person name="Leao T."/>
            <person name="Castelao G."/>
            <person name="Korobeynikov A."/>
            <person name="Monroe E.A."/>
            <person name="Podell S."/>
            <person name="Glukhov E."/>
            <person name="Allen E."/>
            <person name="Gerwick W.H."/>
            <person name="Gerwick L."/>
        </authorList>
    </citation>
    <scope>NUCLEOTIDE SEQUENCE [LARGE SCALE GENOMIC DNA]</scope>
    <source>
        <strain evidence="8">PAL-8-15-08-1</strain>
    </source>
</reference>
<dbReference type="GO" id="GO:0003677">
    <property type="term" value="F:DNA binding"/>
    <property type="evidence" value="ECO:0007669"/>
    <property type="project" value="UniProtKB-KW"/>
</dbReference>
<gene>
    <name evidence="7" type="ORF">BJP34_21885</name>
</gene>
<keyword evidence="3" id="KW-0238">DNA-binding</keyword>
<proteinExistence type="predicted"/>
<protein>
    <recommendedName>
        <fullName evidence="9">Transposase</fullName>
    </recommendedName>
</protein>
<dbReference type="InterPro" id="IPR051491">
    <property type="entry name" value="Recombinase/Transposase-rel"/>
</dbReference>
<dbReference type="Pfam" id="PF12323">
    <property type="entry name" value="HTH_OrfB_IS605"/>
    <property type="match status" value="1"/>
</dbReference>
<dbReference type="GO" id="GO:0046872">
    <property type="term" value="F:metal ion binding"/>
    <property type="evidence" value="ECO:0007669"/>
    <property type="project" value="UniProtKB-KW"/>
</dbReference>
<feature type="region of interest" description="Disordered" evidence="4">
    <location>
        <begin position="61"/>
        <end position="92"/>
    </location>
</feature>
<dbReference type="NCBIfam" id="NF040570">
    <property type="entry name" value="guided_TnpB"/>
    <property type="match status" value="1"/>
</dbReference>
<evidence type="ECO:0000256" key="3">
    <source>
        <dbReference type="ARBA" id="ARBA00023125"/>
    </source>
</evidence>
<dbReference type="InterPro" id="IPR010095">
    <property type="entry name" value="Cas12f1-like_TNB"/>
</dbReference>
<evidence type="ECO:0000313" key="7">
    <source>
        <dbReference type="EMBL" id="AOX01736.1"/>
    </source>
</evidence>
<evidence type="ECO:0000259" key="5">
    <source>
        <dbReference type="Pfam" id="PF07282"/>
    </source>
</evidence>
<dbReference type="InterPro" id="IPR021027">
    <property type="entry name" value="Transposase_put_HTH"/>
</dbReference>
<dbReference type="KEGG" id="mpro:BJP34_21885"/>
<organism evidence="7 8">
    <name type="scientific">Moorena producens PAL-8-15-08-1</name>
    <dbReference type="NCBI Taxonomy" id="1458985"/>
    <lineage>
        <taxon>Bacteria</taxon>
        <taxon>Bacillati</taxon>
        <taxon>Cyanobacteriota</taxon>
        <taxon>Cyanophyceae</taxon>
        <taxon>Coleofasciculales</taxon>
        <taxon>Coleofasciculaceae</taxon>
        <taxon>Moorena</taxon>
    </lineage>
</organism>
<keyword evidence="2" id="KW-0862">Zinc</keyword>
<evidence type="ECO:0000313" key="8">
    <source>
        <dbReference type="Proteomes" id="UP000177870"/>
    </source>
</evidence>
<evidence type="ECO:0008006" key="9">
    <source>
        <dbReference type="Google" id="ProtNLM"/>
    </source>
</evidence>
<dbReference type="PANTHER" id="PTHR36172">
    <property type="match status" value="1"/>
</dbReference>
<sequence>MNPQEKPASYWQSQKRLSGIGKKPEKSRVSELPVTSEDMTLTQFSDESKISQQSFTLECQPEGKKKTLKDKRHSSKGNSRRRKSSKISVQDSTTAEKVLKPYWDEFCQETSAKLWSLTKTGWQDLDSSLSNGFVNRTVAESWFSTSQIYLMNERWWKTSLPSSMSSVVDSMDSGNTSQLSKKIRVYPETELKLKWRTWINAARWCYNKAIATLKTTKIGKYDLRKKIMSDVPEWVSKTPYSPRESAIFQAFGAHKAAKKVDGEAKFRKFSDPVQSIRFNKVNFRKGTFYPKETKGRVFHSSESMPEKILHDPTLVIDRGRWFITFAIDEKPAKPSLPDRSIALDPGVRTFLTGFDGQRFLDIGSGDIGRVYRLCCHLDNLISRASLAKGSKNKRKRFKIRKAAQPMRVKIRNLIDEAHKKVACFLTSEYQVIYLPKFETSQMVSKTKRKIRSNTVRKMMSWAHYRFKMTLKHQAAKRGCFVVDVTEEYTSKTCTKCGHIHSKLGSSKRFKCPNCGHTIDRDHNGAFGIYLKALRDTSSSIIDVLYTVSGSCQELPG</sequence>
<dbReference type="Proteomes" id="UP000177870">
    <property type="component" value="Chromosome"/>
</dbReference>
<feature type="region of interest" description="Disordered" evidence="4">
    <location>
        <begin position="1"/>
        <end position="40"/>
    </location>
</feature>
<feature type="domain" description="Cas12f1-like TNB" evidence="5">
    <location>
        <begin position="463"/>
        <end position="528"/>
    </location>
</feature>
<dbReference type="Pfam" id="PF07282">
    <property type="entry name" value="Cas12f1-like_TNB"/>
    <property type="match status" value="1"/>
</dbReference>
<evidence type="ECO:0000256" key="2">
    <source>
        <dbReference type="ARBA" id="ARBA00022833"/>
    </source>
</evidence>
<dbReference type="STRING" id="1458985.BJP34_21885"/>
<evidence type="ECO:0000256" key="1">
    <source>
        <dbReference type="ARBA" id="ARBA00022723"/>
    </source>
</evidence>
<evidence type="ECO:0000259" key="6">
    <source>
        <dbReference type="Pfam" id="PF12323"/>
    </source>
</evidence>